<protein>
    <submittedName>
        <fullName evidence="1">Uncharacterized protein</fullName>
    </submittedName>
</protein>
<accession>A0A0L7MA23</accession>
<evidence type="ECO:0000313" key="2">
    <source>
        <dbReference type="Proteomes" id="UP000054282"/>
    </source>
</evidence>
<reference evidence="2" key="2">
    <citation type="submission" date="2006-09" db="EMBL/GenBank/DDBJ databases">
        <title>The genome sequence of Plasmodium falciparum Dd2.</title>
        <authorList>
            <consortium name="The Broad Institute Genome Sequencing Platform"/>
            <person name="Birren B."/>
            <person name="Lander E."/>
            <person name="Galagan J."/>
            <person name="Nusbaum C."/>
            <person name="Devon K."/>
            <person name="Henn M."/>
            <person name="Jaffe D."/>
            <person name="Butler J."/>
            <person name="Alvarez P."/>
            <person name="Gnerre S."/>
            <person name="Grabherr M."/>
            <person name="Kleber M."/>
            <person name="Mauceli E."/>
            <person name="Brockman W."/>
            <person name="MacCallum I.A."/>
            <person name="Rounsley S."/>
            <person name="Young S."/>
            <person name="LaButti K."/>
            <person name="Pushparaj V."/>
            <person name="DeCaprio D."/>
            <person name="Crawford M."/>
            <person name="Koehrsen M."/>
            <person name="Engels R."/>
            <person name="Montgomery P."/>
            <person name="Pearson M."/>
            <person name="Howarth C."/>
            <person name="Larson L."/>
            <person name="Luoma S."/>
            <person name="White J."/>
            <person name="Kodira C."/>
            <person name="Zeng Q."/>
            <person name="O'Leary S."/>
            <person name="Yandava C."/>
            <person name="Alvarado L."/>
            <person name="Wirth D."/>
            <person name="Volkman S."/>
            <person name="Hartl D."/>
        </authorList>
    </citation>
    <scope>NUCLEOTIDE SEQUENCE [LARGE SCALE GENOMIC DNA]</scope>
</reference>
<name>A0A0L7MA23_PLAF4</name>
<sequence>MMKEIVVIHMFEYKKIYILKRKRMLVIAIRTSRSSAAPMGWNSVPSDLEGSRSVQPLPHLWILRGSILVLQHSVSGVLRPHAAQPLAKDGPQKPDVIDE</sequence>
<dbReference type="AlphaFoldDB" id="A0A0L7MA23"/>
<evidence type="ECO:0000313" key="1">
    <source>
        <dbReference type="EMBL" id="KOB89707.1"/>
    </source>
</evidence>
<proteinExistence type="predicted"/>
<gene>
    <name evidence="1" type="ORF">PFDG_05260</name>
</gene>
<reference evidence="2" key="1">
    <citation type="submission" date="2006-09" db="EMBL/GenBank/DDBJ databases">
        <title>Annotation of Plasmodium falciparum Dd2.</title>
        <authorList>
            <consortium name="The Broad Institute Genome Sequencing Platform"/>
            <person name="Volkman S.K."/>
            <person name="Neafsey D.E."/>
            <person name="Dash A.P."/>
            <person name="Chitnis C.E."/>
            <person name="Hartl D.L."/>
            <person name="Young S.K."/>
            <person name="Zeng Q."/>
            <person name="Koehrsen M."/>
            <person name="Alvarado L."/>
            <person name="Berlin A."/>
            <person name="Borenstein D."/>
            <person name="Chapman S.B."/>
            <person name="Chen Z."/>
            <person name="Engels R."/>
            <person name="Freedman E."/>
            <person name="Gellesch M."/>
            <person name="Goldberg J."/>
            <person name="Griggs A."/>
            <person name="Gujja S."/>
            <person name="Heilman E.R."/>
            <person name="Heiman D.I."/>
            <person name="Howarth C."/>
            <person name="Jen D."/>
            <person name="Larson L."/>
            <person name="Mehta T."/>
            <person name="Neiman D."/>
            <person name="Park D."/>
            <person name="Pearson M."/>
            <person name="Roberts A."/>
            <person name="Saif S."/>
            <person name="Shea T."/>
            <person name="Shenoy N."/>
            <person name="Sisk P."/>
            <person name="Stolte C."/>
            <person name="Sykes S."/>
            <person name="Walk T."/>
            <person name="White J."/>
            <person name="Yandava C."/>
            <person name="Haas B."/>
            <person name="Henn M.R."/>
            <person name="Nusbaum C."/>
            <person name="Birren B."/>
        </authorList>
    </citation>
    <scope>NUCLEOTIDE SEQUENCE [LARGE SCALE GENOMIC DNA]</scope>
</reference>
<dbReference type="Proteomes" id="UP000054282">
    <property type="component" value="Unassembled WGS sequence"/>
</dbReference>
<organism evidence="1 2">
    <name type="scientific">Plasmodium falciparum (isolate Dd2)</name>
    <dbReference type="NCBI Taxonomy" id="57267"/>
    <lineage>
        <taxon>Eukaryota</taxon>
        <taxon>Sar</taxon>
        <taxon>Alveolata</taxon>
        <taxon>Apicomplexa</taxon>
        <taxon>Aconoidasida</taxon>
        <taxon>Haemosporida</taxon>
        <taxon>Plasmodiidae</taxon>
        <taxon>Plasmodium</taxon>
        <taxon>Plasmodium (Laverania)</taxon>
    </lineage>
</organism>
<dbReference type="EMBL" id="GG703005">
    <property type="protein sequence ID" value="KOB89707.1"/>
    <property type="molecule type" value="Genomic_DNA"/>
</dbReference>
<dbReference type="KEGG" id="pfd:PFDG_05260"/>